<dbReference type="PANTHER" id="PTHR37984">
    <property type="entry name" value="PROTEIN CBG26694"/>
    <property type="match status" value="1"/>
</dbReference>
<dbReference type="Gene3D" id="1.10.340.70">
    <property type="match status" value="1"/>
</dbReference>
<dbReference type="Gene3D" id="3.30.70.270">
    <property type="match status" value="2"/>
</dbReference>
<evidence type="ECO:0000256" key="1">
    <source>
        <dbReference type="ARBA" id="ARBA00039658"/>
    </source>
</evidence>
<dbReference type="InterPro" id="IPR043128">
    <property type="entry name" value="Rev_trsase/Diguanyl_cyclase"/>
</dbReference>
<dbReference type="InterPro" id="IPR041588">
    <property type="entry name" value="Integrase_H2C2"/>
</dbReference>
<name>A0AAD7S2E2_9TELE</name>
<dbReference type="SUPFAM" id="SSF56672">
    <property type="entry name" value="DNA/RNA polymerases"/>
    <property type="match status" value="1"/>
</dbReference>
<dbReference type="Gene3D" id="3.10.10.10">
    <property type="entry name" value="HIV Type 1 Reverse Transcriptase, subunit A, domain 1"/>
    <property type="match status" value="1"/>
</dbReference>
<gene>
    <name evidence="4" type="ORF">AAFF_G00042970</name>
</gene>
<feature type="domain" description="Integrase zinc-binding" evidence="3">
    <location>
        <begin position="303"/>
        <end position="347"/>
    </location>
</feature>
<dbReference type="InterPro" id="IPR043502">
    <property type="entry name" value="DNA/RNA_pol_sf"/>
</dbReference>
<dbReference type="PANTHER" id="PTHR37984:SF5">
    <property type="entry name" value="PROTEIN NYNRIN-LIKE"/>
    <property type="match status" value="1"/>
</dbReference>
<comment type="caution">
    <text evidence="4">The sequence shown here is derived from an EMBL/GenBank/DDBJ whole genome shotgun (WGS) entry which is preliminary data.</text>
</comment>
<feature type="region of interest" description="Disordered" evidence="2">
    <location>
        <begin position="110"/>
        <end position="131"/>
    </location>
</feature>
<accession>A0AAD7S2E2</accession>
<reference evidence="4" key="1">
    <citation type="journal article" date="2023" name="Science">
        <title>Genome structures resolve the early diversification of teleost fishes.</title>
        <authorList>
            <person name="Parey E."/>
            <person name="Louis A."/>
            <person name="Montfort J."/>
            <person name="Bouchez O."/>
            <person name="Roques C."/>
            <person name="Iampietro C."/>
            <person name="Lluch J."/>
            <person name="Castinel A."/>
            <person name="Donnadieu C."/>
            <person name="Desvignes T."/>
            <person name="Floi Bucao C."/>
            <person name="Jouanno E."/>
            <person name="Wen M."/>
            <person name="Mejri S."/>
            <person name="Dirks R."/>
            <person name="Jansen H."/>
            <person name="Henkel C."/>
            <person name="Chen W.J."/>
            <person name="Zahm M."/>
            <person name="Cabau C."/>
            <person name="Klopp C."/>
            <person name="Thompson A.W."/>
            <person name="Robinson-Rechavi M."/>
            <person name="Braasch I."/>
            <person name="Lecointre G."/>
            <person name="Bobe J."/>
            <person name="Postlethwait J.H."/>
            <person name="Berthelot C."/>
            <person name="Roest Crollius H."/>
            <person name="Guiguen Y."/>
        </authorList>
    </citation>
    <scope>NUCLEOTIDE SEQUENCE</scope>
    <source>
        <strain evidence="4">NC1722</strain>
    </source>
</reference>
<protein>
    <recommendedName>
        <fullName evidence="1">Gypsy retrotransposon integrase-like protein 1</fullName>
    </recommendedName>
</protein>
<sequence>MAAMGVIEPSSSPWAAPAVLVWKKNGEWRFCADYRRLNAVTRKDAYPLPRIDEALDHIAGSSWFCLLDLRSGYWQAGLRLNPRKCQLLRKEMAFLGHVVSERGVATDPAKSGRAKLLRDPQRAAGSGESTEALRPGHFRLRTDHALLTWLLNFKHPEGQVARWLEELQECNFQIKHRAGRHHTNADALSRRPCAELDCRHCHRQEEKSQVEPEVAAVHTISEAGWLPVSPEQLRKGQEADGMLQKVRGWLEAGRPPQWAEVSAEGPELKAYYGQCRSLELWDGLAYRRWQAPRLGSDLLQLLVPQALRPQVLGLVHGSEGAGHFGNSKTLQRLRGRFYWPGCHWDVELHSDQGRNFESDDATPSPE</sequence>
<dbReference type="AlphaFoldDB" id="A0AAD7S2E2"/>
<dbReference type="Pfam" id="PF17921">
    <property type="entry name" value="Integrase_H2C2"/>
    <property type="match status" value="1"/>
</dbReference>
<evidence type="ECO:0000256" key="2">
    <source>
        <dbReference type="SAM" id="MobiDB-lite"/>
    </source>
</evidence>
<organism evidence="4 5">
    <name type="scientific">Aldrovandia affinis</name>
    <dbReference type="NCBI Taxonomy" id="143900"/>
    <lineage>
        <taxon>Eukaryota</taxon>
        <taxon>Metazoa</taxon>
        <taxon>Chordata</taxon>
        <taxon>Craniata</taxon>
        <taxon>Vertebrata</taxon>
        <taxon>Euteleostomi</taxon>
        <taxon>Actinopterygii</taxon>
        <taxon>Neopterygii</taxon>
        <taxon>Teleostei</taxon>
        <taxon>Notacanthiformes</taxon>
        <taxon>Halosauridae</taxon>
        <taxon>Aldrovandia</taxon>
    </lineage>
</organism>
<proteinExistence type="predicted"/>
<evidence type="ECO:0000313" key="5">
    <source>
        <dbReference type="Proteomes" id="UP001221898"/>
    </source>
</evidence>
<dbReference type="EMBL" id="JAINUG010000123">
    <property type="protein sequence ID" value="KAJ8394697.1"/>
    <property type="molecule type" value="Genomic_DNA"/>
</dbReference>
<evidence type="ECO:0000313" key="4">
    <source>
        <dbReference type="EMBL" id="KAJ8394697.1"/>
    </source>
</evidence>
<dbReference type="InterPro" id="IPR050951">
    <property type="entry name" value="Retrovirus_Pol_polyprotein"/>
</dbReference>
<dbReference type="Proteomes" id="UP001221898">
    <property type="component" value="Unassembled WGS sequence"/>
</dbReference>
<keyword evidence="5" id="KW-1185">Reference proteome</keyword>
<dbReference type="CDD" id="cd01647">
    <property type="entry name" value="RT_LTR"/>
    <property type="match status" value="1"/>
</dbReference>
<evidence type="ECO:0000259" key="3">
    <source>
        <dbReference type="Pfam" id="PF17921"/>
    </source>
</evidence>
<dbReference type="FunFam" id="1.10.340.70:FF:000001">
    <property type="entry name" value="Retrovirus-related Pol polyprotein from transposon gypsy-like Protein"/>
    <property type="match status" value="1"/>
</dbReference>